<accession>A0A0F9GN26</accession>
<reference evidence="2" key="1">
    <citation type="journal article" date="2015" name="Nature">
        <title>Complex archaea that bridge the gap between prokaryotes and eukaryotes.</title>
        <authorList>
            <person name="Spang A."/>
            <person name="Saw J.H."/>
            <person name="Jorgensen S.L."/>
            <person name="Zaremba-Niedzwiedzka K."/>
            <person name="Martijn J."/>
            <person name="Lind A.E."/>
            <person name="van Eijk R."/>
            <person name="Schleper C."/>
            <person name="Guy L."/>
            <person name="Ettema T.J."/>
        </authorList>
    </citation>
    <scope>NUCLEOTIDE SEQUENCE</scope>
</reference>
<gene>
    <name evidence="2" type="ORF">LCGC14_1889550</name>
    <name evidence="1" type="ORF">LCGC14_2778210</name>
</gene>
<sequence length="47" mass="5429">MVFKASVNIDTSGLRKIIKNRQDLIKHNIVVVVRTEAMPHLIDRIMD</sequence>
<organism evidence="2">
    <name type="scientific">marine sediment metagenome</name>
    <dbReference type="NCBI Taxonomy" id="412755"/>
    <lineage>
        <taxon>unclassified sequences</taxon>
        <taxon>metagenomes</taxon>
        <taxon>ecological metagenomes</taxon>
    </lineage>
</organism>
<evidence type="ECO:0000313" key="1">
    <source>
        <dbReference type="EMBL" id="KKK84950.1"/>
    </source>
</evidence>
<name>A0A0F9GN26_9ZZZZ</name>
<dbReference type="EMBL" id="LAZR01051529">
    <property type="protein sequence ID" value="KKK84950.1"/>
    <property type="molecule type" value="Genomic_DNA"/>
</dbReference>
<evidence type="ECO:0000313" key="2">
    <source>
        <dbReference type="EMBL" id="KKL91956.1"/>
    </source>
</evidence>
<feature type="non-terminal residue" evidence="2">
    <location>
        <position position="47"/>
    </location>
</feature>
<proteinExistence type="predicted"/>
<protein>
    <submittedName>
        <fullName evidence="2">Uncharacterized protein</fullName>
    </submittedName>
</protein>
<dbReference type="EMBL" id="LAZR01019599">
    <property type="protein sequence ID" value="KKL91956.1"/>
    <property type="molecule type" value="Genomic_DNA"/>
</dbReference>
<dbReference type="AlphaFoldDB" id="A0A0F9GN26"/>
<comment type="caution">
    <text evidence="2">The sequence shown here is derived from an EMBL/GenBank/DDBJ whole genome shotgun (WGS) entry which is preliminary data.</text>
</comment>